<dbReference type="OrthoDB" id="3800276at2759"/>
<proteinExistence type="predicted"/>
<dbReference type="AlphaFoldDB" id="A0A6A5UA11"/>
<keyword evidence="2" id="KW-1185">Reference proteome</keyword>
<gene>
    <name evidence="1" type="ORF">CC80DRAFT_491282</name>
</gene>
<sequence>MENELLQNRLREDAVQAVFVRLYEKEKELVLKEQKLDVREVHLKAEDERLKIKNNHLKERDSHVDAYVADQGRLSIFQKGTTMHSTAKTKENDVTEEPIATSGLIPGYHFALSSGTRNFLESENYSHFEQYHTSPFSTEMMKETRMQLLRRYDYHKGWLDSERAHELQAARIRGHVTAGEVSYLDDHHDTRSPFNAGRNAALFFTWSALCSAHNVQEQDVRLDGRAWARTDLEPVMEPRPGTFWSYFY</sequence>
<protein>
    <submittedName>
        <fullName evidence="1">Uncharacterized protein</fullName>
    </submittedName>
</protein>
<dbReference type="EMBL" id="ML976988">
    <property type="protein sequence ID" value="KAF1957967.1"/>
    <property type="molecule type" value="Genomic_DNA"/>
</dbReference>
<organism evidence="1 2">
    <name type="scientific">Byssothecium circinans</name>
    <dbReference type="NCBI Taxonomy" id="147558"/>
    <lineage>
        <taxon>Eukaryota</taxon>
        <taxon>Fungi</taxon>
        <taxon>Dikarya</taxon>
        <taxon>Ascomycota</taxon>
        <taxon>Pezizomycotina</taxon>
        <taxon>Dothideomycetes</taxon>
        <taxon>Pleosporomycetidae</taxon>
        <taxon>Pleosporales</taxon>
        <taxon>Massarineae</taxon>
        <taxon>Massarinaceae</taxon>
        <taxon>Byssothecium</taxon>
    </lineage>
</organism>
<evidence type="ECO:0000313" key="2">
    <source>
        <dbReference type="Proteomes" id="UP000800035"/>
    </source>
</evidence>
<accession>A0A6A5UA11</accession>
<dbReference type="Proteomes" id="UP000800035">
    <property type="component" value="Unassembled WGS sequence"/>
</dbReference>
<evidence type="ECO:0000313" key="1">
    <source>
        <dbReference type="EMBL" id="KAF1957967.1"/>
    </source>
</evidence>
<name>A0A6A5UA11_9PLEO</name>
<reference evidence="1" key="1">
    <citation type="journal article" date="2020" name="Stud. Mycol.">
        <title>101 Dothideomycetes genomes: a test case for predicting lifestyles and emergence of pathogens.</title>
        <authorList>
            <person name="Haridas S."/>
            <person name="Albert R."/>
            <person name="Binder M."/>
            <person name="Bloem J."/>
            <person name="Labutti K."/>
            <person name="Salamov A."/>
            <person name="Andreopoulos B."/>
            <person name="Baker S."/>
            <person name="Barry K."/>
            <person name="Bills G."/>
            <person name="Bluhm B."/>
            <person name="Cannon C."/>
            <person name="Castanera R."/>
            <person name="Culley D."/>
            <person name="Daum C."/>
            <person name="Ezra D."/>
            <person name="Gonzalez J."/>
            <person name="Henrissat B."/>
            <person name="Kuo A."/>
            <person name="Liang C."/>
            <person name="Lipzen A."/>
            <person name="Lutzoni F."/>
            <person name="Magnuson J."/>
            <person name="Mondo S."/>
            <person name="Nolan M."/>
            <person name="Ohm R."/>
            <person name="Pangilinan J."/>
            <person name="Park H.-J."/>
            <person name="Ramirez L."/>
            <person name="Alfaro M."/>
            <person name="Sun H."/>
            <person name="Tritt A."/>
            <person name="Yoshinaga Y."/>
            <person name="Zwiers L.-H."/>
            <person name="Turgeon B."/>
            <person name="Goodwin S."/>
            <person name="Spatafora J."/>
            <person name="Crous P."/>
            <person name="Grigoriev I."/>
        </authorList>
    </citation>
    <scope>NUCLEOTIDE SEQUENCE</scope>
    <source>
        <strain evidence="1">CBS 675.92</strain>
    </source>
</reference>